<keyword evidence="2" id="KW-1185">Reference proteome</keyword>
<gene>
    <name evidence="1" type="ORF">BV494_04555</name>
</gene>
<evidence type="ECO:0000313" key="1">
    <source>
        <dbReference type="EMBL" id="AVF34248.1"/>
    </source>
</evidence>
<sequence length="62" mass="7411">MTWTNYDYLRDQREDEDFAIEHAELNGATEFFTDEMAQLEAIADHRTINQVKRIMEAQRGFK</sequence>
<reference evidence="2" key="1">
    <citation type="submission" date="2017-01" db="EMBL/GenBank/DDBJ databases">
        <title>Genome sequence of Rouxiella sp. ERMR1:05.</title>
        <authorList>
            <person name="Kumar R."/>
            <person name="Singh D."/>
            <person name="Kumar S."/>
        </authorList>
    </citation>
    <scope>NUCLEOTIDE SEQUENCE [LARGE SCALE GENOMIC DNA]</scope>
    <source>
        <strain evidence="2">ERMR1:05</strain>
    </source>
</reference>
<organism evidence="1 2">
    <name type="scientific">Rahnella sikkimica</name>
    <dbReference type="NCBI Taxonomy" id="1805933"/>
    <lineage>
        <taxon>Bacteria</taxon>
        <taxon>Pseudomonadati</taxon>
        <taxon>Pseudomonadota</taxon>
        <taxon>Gammaproteobacteria</taxon>
        <taxon>Enterobacterales</taxon>
        <taxon>Yersiniaceae</taxon>
        <taxon>Rahnella</taxon>
    </lineage>
</organism>
<evidence type="ECO:0000313" key="2">
    <source>
        <dbReference type="Proteomes" id="UP000239197"/>
    </source>
</evidence>
<name>A0A2L1UN46_9GAMM</name>
<dbReference type="AlphaFoldDB" id="A0A2L1UN46"/>
<dbReference type="OrthoDB" id="9850855at2"/>
<dbReference type="EMBL" id="CP019062">
    <property type="protein sequence ID" value="AVF34248.1"/>
    <property type="molecule type" value="Genomic_DNA"/>
</dbReference>
<dbReference type="KEGG" id="rox:BV494_04555"/>
<dbReference type="RefSeq" id="WP_101076798.1">
    <property type="nucleotide sequence ID" value="NZ_CP019062.1"/>
</dbReference>
<protein>
    <submittedName>
        <fullName evidence="1">Uncharacterized protein</fullName>
    </submittedName>
</protein>
<accession>A0A2L1UN46</accession>
<dbReference type="Proteomes" id="UP000239197">
    <property type="component" value="Chromosome"/>
</dbReference>
<proteinExistence type="predicted"/>